<sequence>LCSGKLWSRSVKVAYNLLHKLGNKQEPLVRPGDRVS</sequence>
<feature type="non-terminal residue" evidence="1">
    <location>
        <position position="36"/>
    </location>
</feature>
<reference evidence="1" key="1">
    <citation type="journal article" date="2004" name="Nature">
        <title>Genome duplication in the teleost fish Tetraodon nigroviridis reveals the early vertebrate proto-karyotype.</title>
        <authorList>
            <person name="Jaillon O."/>
            <person name="Aury J.-M."/>
            <person name="Brunet F."/>
            <person name="Petit J.-L."/>
            <person name="Stange-Thomann N."/>
            <person name="Mauceli E."/>
            <person name="Bouneau L."/>
            <person name="Fischer C."/>
            <person name="Ozouf-Costaz C."/>
            <person name="Bernot A."/>
            <person name="Nicaud S."/>
            <person name="Jaffe D."/>
            <person name="Fisher S."/>
            <person name="Lutfalla G."/>
            <person name="Dossat C."/>
            <person name="Segurens B."/>
            <person name="Dasilva C."/>
            <person name="Salanoubat M."/>
            <person name="Levy M."/>
            <person name="Boudet N."/>
            <person name="Castellano S."/>
            <person name="Anthouard V."/>
            <person name="Jubin C."/>
            <person name="Castelli V."/>
            <person name="Katinka M."/>
            <person name="Vacherie B."/>
            <person name="Biemont C."/>
            <person name="Skalli Z."/>
            <person name="Cattolico L."/>
            <person name="Poulain J."/>
            <person name="De Berardinis V."/>
            <person name="Cruaud C."/>
            <person name="Duprat S."/>
            <person name="Brottier P."/>
            <person name="Coutanceau J.-P."/>
            <person name="Gouzy J."/>
            <person name="Parra G."/>
            <person name="Lardier G."/>
            <person name="Chapple C."/>
            <person name="McKernan K.J."/>
            <person name="McEwan P."/>
            <person name="Bosak S."/>
            <person name="Kellis M."/>
            <person name="Volff J.-N."/>
            <person name="Guigo R."/>
            <person name="Zody M.C."/>
            <person name="Mesirov J."/>
            <person name="Lindblad-Toh K."/>
            <person name="Birren B."/>
            <person name="Nusbaum C."/>
            <person name="Kahn D."/>
            <person name="Robinson-Rechavi M."/>
            <person name="Laudet V."/>
            <person name="Schachter V."/>
            <person name="Quetier F."/>
            <person name="Saurin W."/>
            <person name="Scarpelli C."/>
            <person name="Wincker P."/>
            <person name="Lander E.S."/>
            <person name="Weissenbach J."/>
            <person name="Roest Crollius H."/>
        </authorList>
    </citation>
    <scope>NUCLEOTIDE SEQUENCE [LARGE SCALE GENOMIC DNA]</scope>
</reference>
<evidence type="ECO:0000313" key="1">
    <source>
        <dbReference type="EMBL" id="CAF88459.1"/>
    </source>
</evidence>
<feature type="non-terminal residue" evidence="1">
    <location>
        <position position="1"/>
    </location>
</feature>
<accession>Q4TF73</accession>
<dbReference type="AlphaFoldDB" id="Q4TF73"/>
<dbReference type="OrthoDB" id="69964at2759"/>
<organism evidence="1">
    <name type="scientific">Tetraodon nigroviridis</name>
    <name type="common">Spotted green pufferfish</name>
    <name type="synonym">Chelonodon nigroviridis</name>
    <dbReference type="NCBI Taxonomy" id="99883"/>
    <lineage>
        <taxon>Eukaryota</taxon>
        <taxon>Metazoa</taxon>
        <taxon>Chordata</taxon>
        <taxon>Craniata</taxon>
        <taxon>Vertebrata</taxon>
        <taxon>Euteleostomi</taxon>
        <taxon>Actinopterygii</taxon>
        <taxon>Neopterygii</taxon>
        <taxon>Teleostei</taxon>
        <taxon>Neoteleostei</taxon>
        <taxon>Acanthomorphata</taxon>
        <taxon>Eupercaria</taxon>
        <taxon>Tetraodontiformes</taxon>
        <taxon>Tetradontoidea</taxon>
        <taxon>Tetraodontidae</taxon>
        <taxon>Tetraodon</taxon>
    </lineage>
</organism>
<gene>
    <name evidence="1" type="ORF">GSTENG00001794001</name>
</gene>
<dbReference type="EMBL" id="CAAE01004793">
    <property type="protein sequence ID" value="CAF88459.1"/>
    <property type="molecule type" value="Genomic_DNA"/>
</dbReference>
<reference evidence="1" key="2">
    <citation type="submission" date="2004-02" db="EMBL/GenBank/DDBJ databases">
        <authorList>
            <consortium name="Genoscope"/>
            <consortium name="Whitehead Institute Centre for Genome Research"/>
        </authorList>
    </citation>
    <scope>NUCLEOTIDE SEQUENCE</scope>
</reference>
<name>Q4TF73_TETNG</name>
<protein>
    <submittedName>
        <fullName evidence="1">(spotted green pufferfish) hypothetical protein</fullName>
    </submittedName>
</protein>
<proteinExistence type="predicted"/>
<dbReference type="KEGG" id="tng:GSTEN00001794G001"/>
<comment type="caution">
    <text evidence="1">The sequence shown here is derived from an EMBL/GenBank/DDBJ whole genome shotgun (WGS) entry which is preliminary data.</text>
</comment>